<evidence type="ECO:0000313" key="7">
    <source>
        <dbReference type="EMBL" id="CAD9281123.1"/>
    </source>
</evidence>
<evidence type="ECO:0000256" key="2">
    <source>
        <dbReference type="ARBA" id="ARBA00023125"/>
    </source>
</evidence>
<evidence type="ECO:0000256" key="5">
    <source>
        <dbReference type="SAM" id="MobiDB-lite"/>
    </source>
</evidence>
<dbReference type="AlphaFoldDB" id="A0A7S1UWZ1"/>
<dbReference type="InterPro" id="IPR036388">
    <property type="entry name" value="WH-like_DNA-bd_sf"/>
</dbReference>
<dbReference type="GO" id="GO:0043565">
    <property type="term" value="F:sequence-specific DNA binding"/>
    <property type="evidence" value="ECO:0007669"/>
    <property type="project" value="InterPro"/>
</dbReference>
<organism evidence="7">
    <name type="scientific">Grammatophora oceanica</name>
    <dbReference type="NCBI Taxonomy" id="210454"/>
    <lineage>
        <taxon>Eukaryota</taxon>
        <taxon>Sar</taxon>
        <taxon>Stramenopiles</taxon>
        <taxon>Ochrophyta</taxon>
        <taxon>Bacillariophyta</taxon>
        <taxon>Fragilariophyceae</taxon>
        <taxon>Fragilariophycidae</taxon>
        <taxon>Rhabdonematales</taxon>
        <taxon>Grammatophoraceae</taxon>
        <taxon>Grammatophora</taxon>
    </lineage>
</organism>
<evidence type="ECO:0000259" key="6">
    <source>
        <dbReference type="SMART" id="SM00415"/>
    </source>
</evidence>
<dbReference type="PANTHER" id="PTHR10015">
    <property type="entry name" value="HEAT SHOCK TRANSCRIPTION FACTOR"/>
    <property type="match status" value="1"/>
</dbReference>
<gene>
    <name evidence="7" type="ORF">GOCE00092_LOCUS10033</name>
</gene>
<keyword evidence="3" id="KW-0539">Nucleus</keyword>
<dbReference type="InterPro" id="IPR036390">
    <property type="entry name" value="WH_DNA-bd_sf"/>
</dbReference>
<reference evidence="7" key="1">
    <citation type="submission" date="2021-01" db="EMBL/GenBank/DDBJ databases">
        <authorList>
            <person name="Corre E."/>
            <person name="Pelletier E."/>
            <person name="Niang G."/>
            <person name="Scheremetjew M."/>
            <person name="Finn R."/>
            <person name="Kale V."/>
            <person name="Holt S."/>
            <person name="Cochrane G."/>
            <person name="Meng A."/>
            <person name="Brown T."/>
            <person name="Cohen L."/>
        </authorList>
    </citation>
    <scope>NUCLEOTIDE SEQUENCE</scope>
    <source>
        <strain evidence="7">CCMP 410</strain>
    </source>
</reference>
<evidence type="ECO:0000256" key="4">
    <source>
        <dbReference type="RuleBase" id="RU004020"/>
    </source>
</evidence>
<feature type="compositionally biased region" description="Polar residues" evidence="5">
    <location>
        <begin position="1"/>
        <end position="14"/>
    </location>
</feature>
<name>A0A7S1UWZ1_9STRA</name>
<sequence length="471" mass="51046">MISPHPNNQHNVPTNLAMEHPSPEQQAEAAQVYLTHQHQQQQQHQLQQQQLQQQQHQQLVAPVAAAPQPVAAELPAVPDSPIQVTDPTKTSSSAFILGIHNYKALNDVDLPEFVKEHQATLTFPEKLMLLLTYVDKEYGGEDGKGVEQSPISWILDGRAFVIRSREELVKHLLPMFFRQAKFASFTRKLYRWGFRQVSMSTDKMGATKREMIFGHECFQRDNKPLMSRMRSVTAAGTRRAIAANHLKQQKIQQQTADKISLEPKYALAPATVPGAPAQTFIFTQPPAIDGKSQPPAFMVLPPGVTLAQPAQVQQAMAGVPAPQHTISEHHAGVPTMIQHHHHPQQTVMQVPQSMNVTLQNALLVAHQQGGTPMAAPVAAIDPNAVTVQTAAPAPVAEPQQGEAPEAPAAVAAATVPNGYLASLAQLGINASDPAQAAQQLQAMQNASGGDANAYMRAAIDMLLRSASNAAK</sequence>
<evidence type="ECO:0000256" key="3">
    <source>
        <dbReference type="ARBA" id="ARBA00023242"/>
    </source>
</evidence>
<feature type="region of interest" description="Disordered" evidence="5">
    <location>
        <begin position="1"/>
        <end position="26"/>
    </location>
</feature>
<dbReference type="InterPro" id="IPR000232">
    <property type="entry name" value="HSF_DNA-bd"/>
</dbReference>
<comment type="subcellular location">
    <subcellularLocation>
        <location evidence="1">Nucleus</location>
    </subcellularLocation>
</comment>
<evidence type="ECO:0000256" key="1">
    <source>
        <dbReference type="ARBA" id="ARBA00004123"/>
    </source>
</evidence>
<dbReference type="Pfam" id="PF00447">
    <property type="entry name" value="HSF_DNA-bind"/>
    <property type="match status" value="1"/>
</dbReference>
<comment type="similarity">
    <text evidence="4">Belongs to the HSF family.</text>
</comment>
<dbReference type="GO" id="GO:0005634">
    <property type="term" value="C:nucleus"/>
    <property type="evidence" value="ECO:0007669"/>
    <property type="project" value="UniProtKB-SubCell"/>
</dbReference>
<proteinExistence type="inferred from homology"/>
<accession>A0A7S1UWZ1</accession>
<dbReference type="GO" id="GO:0003700">
    <property type="term" value="F:DNA-binding transcription factor activity"/>
    <property type="evidence" value="ECO:0007669"/>
    <property type="project" value="InterPro"/>
</dbReference>
<dbReference type="SUPFAM" id="SSF46785">
    <property type="entry name" value="Winged helix' DNA-binding domain"/>
    <property type="match status" value="1"/>
</dbReference>
<dbReference type="PANTHER" id="PTHR10015:SF206">
    <property type="entry name" value="HSF-TYPE DNA-BINDING DOMAIN-CONTAINING PROTEIN"/>
    <property type="match status" value="1"/>
</dbReference>
<protein>
    <recommendedName>
        <fullName evidence="6">HSF-type DNA-binding domain-containing protein</fullName>
    </recommendedName>
</protein>
<keyword evidence="2" id="KW-0238">DNA-binding</keyword>
<feature type="domain" description="HSF-type DNA-binding" evidence="6">
    <location>
        <begin position="119"/>
        <end position="232"/>
    </location>
</feature>
<dbReference type="SMART" id="SM00415">
    <property type="entry name" value="HSF"/>
    <property type="match status" value="1"/>
</dbReference>
<dbReference type="EMBL" id="HBGK01019737">
    <property type="protein sequence ID" value="CAD9281123.1"/>
    <property type="molecule type" value="Transcribed_RNA"/>
</dbReference>
<dbReference type="Gene3D" id="1.10.10.10">
    <property type="entry name" value="Winged helix-like DNA-binding domain superfamily/Winged helix DNA-binding domain"/>
    <property type="match status" value="1"/>
</dbReference>